<comment type="similarity">
    <text evidence="1">Belongs to the class-II aminoacyl-tRNA synthetase family.</text>
</comment>
<dbReference type="GO" id="GO:0009570">
    <property type="term" value="C:chloroplast stroma"/>
    <property type="evidence" value="ECO:0007669"/>
    <property type="project" value="TreeGrafter"/>
</dbReference>
<keyword evidence="7 9" id="KW-0030">Aminoacyl-tRNA synthetase</keyword>
<dbReference type="PANTHER" id="PTHR30075">
    <property type="entry name" value="GLYCYL-TRNA SYNTHETASE"/>
    <property type="match status" value="1"/>
</dbReference>
<keyword evidence="3" id="KW-0436">Ligase</keyword>
<keyword evidence="6" id="KW-0648">Protein biosynthesis</keyword>
<accession>Q7XY48</accession>
<name>Q7XY48_GRIJA</name>
<feature type="non-terminal residue" evidence="9">
    <location>
        <position position="1"/>
    </location>
</feature>
<sequence length="173" mass="18558">ARGASSNAGALVAIADRIDSLVGLFSVGLVPKSTADPFALRRAALGVVQTVIAAGYNVDLRDMVRISAGSIADQTGKDVPLDVQDAVLEFIAKRLEGYLLDNVGIRDDVVKTVLKVKRNERNVVLARALCETISAMINEDKEKIDMAQEAHSRAARLLNSIKDVSMDELVSAR</sequence>
<keyword evidence="4" id="KW-0547">Nucleotide-binding</keyword>
<evidence type="ECO:0000256" key="3">
    <source>
        <dbReference type="ARBA" id="ARBA00022598"/>
    </source>
</evidence>
<evidence type="ECO:0000256" key="2">
    <source>
        <dbReference type="ARBA" id="ARBA00012829"/>
    </source>
</evidence>
<dbReference type="Pfam" id="PF02092">
    <property type="entry name" value="tRNA_synt_2f"/>
    <property type="match status" value="1"/>
</dbReference>
<dbReference type="GO" id="GO:0004820">
    <property type="term" value="F:glycine-tRNA ligase activity"/>
    <property type="evidence" value="ECO:0007669"/>
    <property type="project" value="UniProtKB-EC"/>
</dbReference>
<dbReference type="InterPro" id="IPR015944">
    <property type="entry name" value="Gly-tRNA-synth_bsu"/>
</dbReference>
<dbReference type="EMBL" id="AF542020">
    <property type="protein sequence ID" value="AAP80830.1"/>
    <property type="molecule type" value="mRNA"/>
</dbReference>
<evidence type="ECO:0000256" key="1">
    <source>
        <dbReference type="ARBA" id="ARBA00008226"/>
    </source>
</evidence>
<dbReference type="GO" id="GO:0006426">
    <property type="term" value="P:glycyl-tRNA aminoacylation"/>
    <property type="evidence" value="ECO:0007669"/>
    <property type="project" value="InterPro"/>
</dbReference>
<evidence type="ECO:0000313" key="9">
    <source>
        <dbReference type="EMBL" id="AAP80830.1"/>
    </source>
</evidence>
<dbReference type="AlphaFoldDB" id="Q7XY48"/>
<evidence type="ECO:0000256" key="7">
    <source>
        <dbReference type="ARBA" id="ARBA00023146"/>
    </source>
</evidence>
<dbReference type="GO" id="GO:0005739">
    <property type="term" value="C:mitochondrion"/>
    <property type="evidence" value="ECO:0007669"/>
    <property type="project" value="TreeGrafter"/>
</dbReference>
<protein>
    <recommendedName>
        <fullName evidence="2">glycine--tRNA ligase</fullName>
        <ecNumber evidence="2">6.1.1.14</ecNumber>
    </recommendedName>
</protein>
<dbReference type="EC" id="6.1.1.14" evidence="2"/>
<dbReference type="PROSITE" id="PS50861">
    <property type="entry name" value="AA_TRNA_LIGASE_II_GLYAB"/>
    <property type="match status" value="1"/>
</dbReference>
<comment type="catalytic activity">
    <reaction evidence="8">
        <text>tRNA(Gly) + glycine + ATP = glycyl-tRNA(Gly) + AMP + diphosphate</text>
        <dbReference type="Rhea" id="RHEA:16013"/>
        <dbReference type="Rhea" id="RHEA-COMP:9664"/>
        <dbReference type="Rhea" id="RHEA-COMP:9683"/>
        <dbReference type="ChEBI" id="CHEBI:30616"/>
        <dbReference type="ChEBI" id="CHEBI:33019"/>
        <dbReference type="ChEBI" id="CHEBI:57305"/>
        <dbReference type="ChEBI" id="CHEBI:78442"/>
        <dbReference type="ChEBI" id="CHEBI:78522"/>
        <dbReference type="ChEBI" id="CHEBI:456215"/>
        <dbReference type="EC" id="6.1.1.14"/>
    </reaction>
</comment>
<dbReference type="InterPro" id="IPR006194">
    <property type="entry name" value="Gly-tRNA-synth_heterodimer"/>
</dbReference>
<organism evidence="9">
    <name type="scientific">Griffithsia japonica</name>
    <name type="common">Red alga</name>
    <dbReference type="NCBI Taxonomy" id="83288"/>
    <lineage>
        <taxon>Eukaryota</taxon>
        <taxon>Rhodophyta</taxon>
        <taxon>Florideophyceae</taxon>
        <taxon>Rhodymeniophycidae</taxon>
        <taxon>Ceramiales</taxon>
        <taxon>Ceramiaceae</taxon>
        <taxon>Griffithsia</taxon>
    </lineage>
</organism>
<evidence type="ECO:0000256" key="5">
    <source>
        <dbReference type="ARBA" id="ARBA00022840"/>
    </source>
</evidence>
<reference evidence="9" key="1">
    <citation type="submission" date="2002-08" db="EMBL/GenBank/DDBJ databases">
        <authorList>
            <person name="Liu C."/>
            <person name="Lee Y."/>
            <person name="Lee H."/>
        </authorList>
    </citation>
    <scope>NUCLEOTIDE SEQUENCE</scope>
</reference>
<evidence type="ECO:0000256" key="8">
    <source>
        <dbReference type="ARBA" id="ARBA00047937"/>
    </source>
</evidence>
<dbReference type="GO" id="GO:0005524">
    <property type="term" value="F:ATP binding"/>
    <property type="evidence" value="ECO:0007669"/>
    <property type="project" value="UniProtKB-KW"/>
</dbReference>
<dbReference type="PANTHER" id="PTHR30075:SF2">
    <property type="entry name" value="GLYCINE--TRNA LIGASE, CHLOROPLASTIC_MITOCHONDRIAL 2"/>
    <property type="match status" value="1"/>
</dbReference>
<evidence type="ECO:0000256" key="4">
    <source>
        <dbReference type="ARBA" id="ARBA00022741"/>
    </source>
</evidence>
<evidence type="ECO:0000256" key="6">
    <source>
        <dbReference type="ARBA" id="ARBA00022917"/>
    </source>
</evidence>
<proteinExistence type="evidence at transcript level"/>
<keyword evidence="5" id="KW-0067">ATP-binding</keyword>